<dbReference type="EMBL" id="QRQO01000020">
    <property type="protein sequence ID" value="RHN13064.1"/>
    <property type="molecule type" value="Genomic_DNA"/>
</dbReference>
<name>A0A415U4Q1_9FIRM</name>
<dbReference type="Proteomes" id="UP000283700">
    <property type="component" value="Unassembled WGS sequence"/>
</dbReference>
<evidence type="ECO:0000259" key="1">
    <source>
        <dbReference type="Pfam" id="PF13443"/>
    </source>
</evidence>
<organism evidence="2 3">
    <name type="scientific">Anaerobutyricum hallii</name>
    <dbReference type="NCBI Taxonomy" id="39488"/>
    <lineage>
        <taxon>Bacteria</taxon>
        <taxon>Bacillati</taxon>
        <taxon>Bacillota</taxon>
        <taxon>Clostridia</taxon>
        <taxon>Lachnospirales</taxon>
        <taxon>Lachnospiraceae</taxon>
        <taxon>Anaerobutyricum</taxon>
    </lineage>
</organism>
<evidence type="ECO:0000313" key="3">
    <source>
        <dbReference type="Proteomes" id="UP000283700"/>
    </source>
</evidence>
<gene>
    <name evidence="2" type="ORF">DWZ29_08405</name>
</gene>
<dbReference type="InterPro" id="IPR010982">
    <property type="entry name" value="Lambda_DNA-bd_dom_sf"/>
</dbReference>
<comment type="caution">
    <text evidence="2">The sequence shown here is derived from an EMBL/GenBank/DDBJ whole genome shotgun (WGS) entry which is preliminary data.</text>
</comment>
<evidence type="ECO:0000313" key="2">
    <source>
        <dbReference type="EMBL" id="RHN13064.1"/>
    </source>
</evidence>
<protein>
    <submittedName>
        <fullName evidence="2">XRE family transcriptional regulator</fullName>
    </submittedName>
</protein>
<dbReference type="Pfam" id="PF13443">
    <property type="entry name" value="HTH_26"/>
    <property type="match status" value="1"/>
</dbReference>
<dbReference type="Gene3D" id="1.10.260.40">
    <property type="entry name" value="lambda repressor-like DNA-binding domains"/>
    <property type="match status" value="1"/>
</dbReference>
<feature type="domain" description="HTH cro/C1-type" evidence="1">
    <location>
        <begin position="7"/>
        <end position="65"/>
    </location>
</feature>
<dbReference type="AlphaFoldDB" id="A0A415U4Q1"/>
<accession>A0A415U4Q1</accession>
<proteinExistence type="predicted"/>
<dbReference type="GO" id="GO:0003677">
    <property type="term" value="F:DNA binding"/>
    <property type="evidence" value="ECO:0007669"/>
    <property type="project" value="InterPro"/>
</dbReference>
<reference evidence="2 3" key="1">
    <citation type="submission" date="2018-08" db="EMBL/GenBank/DDBJ databases">
        <title>A genome reference for cultivated species of the human gut microbiota.</title>
        <authorList>
            <person name="Zou Y."/>
            <person name="Xue W."/>
            <person name="Luo G."/>
        </authorList>
    </citation>
    <scope>NUCLEOTIDE SEQUENCE [LARGE SCALE GENOMIC DNA]</scope>
    <source>
        <strain evidence="2 3">AF31-17AC</strain>
    </source>
</reference>
<dbReference type="InterPro" id="IPR001387">
    <property type="entry name" value="Cro/C1-type_HTH"/>
</dbReference>
<dbReference type="SUPFAM" id="SSF47413">
    <property type="entry name" value="lambda repressor-like DNA-binding domains"/>
    <property type="match status" value="1"/>
</dbReference>
<sequence>MIDYSPLWKTMKECGISQYTLINRGIDKHTLDQLRKNQNVTVLTIEKLCDILHCTPNDVFSFKKENDS</sequence>